<evidence type="ECO:0000313" key="1">
    <source>
        <dbReference type="EMBL" id="AFC23541.1"/>
    </source>
</evidence>
<organism evidence="1 2">
    <name type="scientific">Saprospira grandis (strain Lewin)</name>
    <dbReference type="NCBI Taxonomy" id="984262"/>
    <lineage>
        <taxon>Bacteria</taxon>
        <taxon>Pseudomonadati</taxon>
        <taxon>Bacteroidota</taxon>
        <taxon>Saprospiria</taxon>
        <taxon>Saprospirales</taxon>
        <taxon>Saprospiraceae</taxon>
        <taxon>Saprospira</taxon>
    </lineage>
</organism>
<dbReference type="SUPFAM" id="SSF63829">
    <property type="entry name" value="Calcium-dependent phosphotriesterase"/>
    <property type="match status" value="1"/>
</dbReference>
<gene>
    <name evidence="1" type="ordered locus">SGRA_0803</name>
</gene>
<dbReference type="KEGG" id="sgn:SGRA_0803"/>
<dbReference type="Proteomes" id="UP000007519">
    <property type="component" value="Chromosome"/>
</dbReference>
<protein>
    <submittedName>
        <fullName evidence="1">Uncharacterized protein</fullName>
    </submittedName>
</protein>
<dbReference type="eggNOG" id="ENOG5032S49">
    <property type="taxonomic scope" value="Bacteria"/>
</dbReference>
<dbReference type="HOGENOM" id="CLU_1037828_0_0_10"/>
<keyword evidence="2" id="KW-1185">Reference proteome</keyword>
<sequence length="268" mass="31847">MRHFFLLFFFFLSFWAQGQELLWSIPQKSSLIRLDHLQQLYIVSADGKKIDKYDGEGQKLYSFSQNNQGAIQELDVSNPFQPLIFFSDFQEVLLLDRRLGQMQSLDLNDWDLLQVDALSGSSDQKIWLFDAIDFQLKKMAPDGQVLIETAELWSILRDDFLPTRLWESQDKLALWEEGNALYLFDLFGNFLRKIPLPDARSLQLTGPYLSWLDHQQYWQRIHLQSFQQRKIDLKKSGIPTEGLKALRYQAYRLYLAYENEIRVYRWEE</sequence>
<dbReference type="OrthoDB" id="1116010at2"/>
<dbReference type="STRING" id="984262.SGRA_0803"/>
<reference evidence="1 2" key="1">
    <citation type="journal article" date="2012" name="Stand. Genomic Sci.">
        <title>Complete genome sequencing and analysis of Saprospira grandis str. Lewin, a predatory marine bacterium.</title>
        <authorList>
            <person name="Saw J.H."/>
            <person name="Yuryev A."/>
            <person name="Kanbe M."/>
            <person name="Hou S."/>
            <person name="Young A.G."/>
            <person name="Aizawa S."/>
            <person name="Alam M."/>
        </authorList>
    </citation>
    <scope>NUCLEOTIDE SEQUENCE [LARGE SCALE GENOMIC DNA]</scope>
    <source>
        <strain evidence="1 2">Lewin</strain>
    </source>
</reference>
<dbReference type="RefSeq" id="WP_015691193.1">
    <property type="nucleotide sequence ID" value="NC_016940.1"/>
</dbReference>
<dbReference type="AlphaFoldDB" id="H6L204"/>
<name>H6L204_SAPGL</name>
<accession>H6L204</accession>
<dbReference type="EMBL" id="CP002831">
    <property type="protein sequence ID" value="AFC23541.1"/>
    <property type="molecule type" value="Genomic_DNA"/>
</dbReference>
<proteinExistence type="predicted"/>
<evidence type="ECO:0000313" key="2">
    <source>
        <dbReference type="Proteomes" id="UP000007519"/>
    </source>
</evidence>